<keyword evidence="5" id="KW-0235">DNA replication</keyword>
<dbReference type="SUPFAM" id="SSF52540">
    <property type="entry name" value="P-loop containing nucleoside triphosphate hydrolases"/>
    <property type="match status" value="1"/>
</dbReference>
<dbReference type="GO" id="GO:0009360">
    <property type="term" value="C:DNA polymerase III complex"/>
    <property type="evidence" value="ECO:0007669"/>
    <property type="project" value="InterPro"/>
</dbReference>
<dbReference type="Gene3D" id="1.20.272.10">
    <property type="match status" value="1"/>
</dbReference>
<dbReference type="Proteomes" id="UP000230251">
    <property type="component" value="Unassembled WGS sequence"/>
</dbReference>
<dbReference type="InterPro" id="IPR048466">
    <property type="entry name" value="DNA_pol3_delta-like_C"/>
</dbReference>
<evidence type="ECO:0000256" key="2">
    <source>
        <dbReference type="ARBA" id="ARBA00017703"/>
    </source>
</evidence>
<dbReference type="AlphaFoldDB" id="A0A2M8EN12"/>
<dbReference type="Pfam" id="PF06144">
    <property type="entry name" value="DNA_pol3_delta"/>
    <property type="match status" value="1"/>
</dbReference>
<keyword evidence="3" id="KW-0808">Transferase</keyword>
<dbReference type="GO" id="GO:0003677">
    <property type="term" value="F:DNA binding"/>
    <property type="evidence" value="ECO:0007669"/>
    <property type="project" value="InterPro"/>
</dbReference>
<dbReference type="InterPro" id="IPR027417">
    <property type="entry name" value="P-loop_NTPase"/>
</dbReference>
<name>A0A2M8EN12_9BACT</name>
<dbReference type="NCBIfam" id="TIGR01128">
    <property type="entry name" value="holA"/>
    <property type="match status" value="1"/>
</dbReference>
<sequence length="327" mass="37084">MLIFIYGQNSYLSIKKLEAMRARFIETLDPSKMNFIEFPNSTKSKFDLGEIMQAIQSPPFLGEKRMVVIKGLLDEFSTKPEAKPWIESLARIPESTIVILFEYLTVKKVEAHALYKEFQKSETVHFYPFADLTGMELNKWAQGYVKEIGLQIDRNLLNLVVTMVGSDLWQLSGELDKLSAYANGEAVSEKMIDLLVRTNSEEKIFELMDAVGSGNTNLALRCLENERNFGNSEGHLFAMLARQVRLILSVRDALDANPRANNRDIASELDIHPFVAQKTMAQANNYSLESLIKLQNLMYELDLMLKRSAVTERVAVDRVIAEMTGIS</sequence>
<evidence type="ECO:0000256" key="7">
    <source>
        <dbReference type="ARBA" id="ARBA00034754"/>
    </source>
</evidence>
<feature type="domain" description="DNA polymerase III delta N-terminal" evidence="9">
    <location>
        <begin position="4"/>
        <end position="123"/>
    </location>
</feature>
<evidence type="ECO:0000313" key="11">
    <source>
        <dbReference type="EMBL" id="PJC24132.1"/>
    </source>
</evidence>
<evidence type="ECO:0000259" key="10">
    <source>
        <dbReference type="Pfam" id="PF21694"/>
    </source>
</evidence>
<dbReference type="SUPFAM" id="SSF48019">
    <property type="entry name" value="post-AAA+ oligomerization domain-like"/>
    <property type="match status" value="1"/>
</dbReference>
<evidence type="ECO:0000259" key="9">
    <source>
        <dbReference type="Pfam" id="PF06144"/>
    </source>
</evidence>
<evidence type="ECO:0000256" key="5">
    <source>
        <dbReference type="ARBA" id="ARBA00022705"/>
    </source>
</evidence>
<dbReference type="Pfam" id="PF21694">
    <property type="entry name" value="DNA_pol3_delta_C"/>
    <property type="match status" value="1"/>
</dbReference>
<feature type="domain" description="DNA polymerase III delta subunit-like C-terminal" evidence="10">
    <location>
        <begin position="201"/>
        <end position="322"/>
    </location>
</feature>
<evidence type="ECO:0000256" key="4">
    <source>
        <dbReference type="ARBA" id="ARBA00022695"/>
    </source>
</evidence>
<evidence type="ECO:0000256" key="6">
    <source>
        <dbReference type="ARBA" id="ARBA00022932"/>
    </source>
</evidence>
<reference evidence="12" key="1">
    <citation type="submission" date="2017-09" db="EMBL/GenBank/DDBJ databases">
        <title>Depth-based differentiation of microbial function through sediment-hosted aquifers and enrichment of novel symbionts in the deep terrestrial subsurface.</title>
        <authorList>
            <person name="Probst A.J."/>
            <person name="Ladd B."/>
            <person name="Jarett J.K."/>
            <person name="Geller-Mcgrath D.E."/>
            <person name="Sieber C.M.K."/>
            <person name="Emerson J.B."/>
            <person name="Anantharaman K."/>
            <person name="Thomas B.C."/>
            <person name="Malmstrom R."/>
            <person name="Stieglmeier M."/>
            <person name="Klingl A."/>
            <person name="Woyke T."/>
            <person name="Ryan C.M."/>
            <person name="Banfield J.F."/>
        </authorList>
    </citation>
    <scope>NUCLEOTIDE SEQUENCE [LARGE SCALE GENOMIC DNA]</scope>
</reference>
<comment type="catalytic activity">
    <reaction evidence="8">
        <text>DNA(n) + a 2'-deoxyribonucleoside 5'-triphosphate = DNA(n+1) + diphosphate</text>
        <dbReference type="Rhea" id="RHEA:22508"/>
        <dbReference type="Rhea" id="RHEA-COMP:17339"/>
        <dbReference type="Rhea" id="RHEA-COMP:17340"/>
        <dbReference type="ChEBI" id="CHEBI:33019"/>
        <dbReference type="ChEBI" id="CHEBI:61560"/>
        <dbReference type="ChEBI" id="CHEBI:173112"/>
        <dbReference type="EC" id="2.7.7.7"/>
    </reaction>
</comment>
<comment type="similarity">
    <text evidence="7">Belongs to the DNA polymerase HolA subunit family.</text>
</comment>
<accession>A0A2M8EN12</accession>
<keyword evidence="4" id="KW-0548">Nucleotidyltransferase</keyword>
<dbReference type="InterPro" id="IPR008921">
    <property type="entry name" value="DNA_pol3_clamp-load_cplx_C"/>
</dbReference>
<dbReference type="InterPro" id="IPR010372">
    <property type="entry name" value="DNA_pol3_delta_N"/>
</dbReference>
<comment type="caution">
    <text evidence="11">The sequence shown here is derived from an EMBL/GenBank/DDBJ whole genome shotgun (WGS) entry which is preliminary data.</text>
</comment>
<evidence type="ECO:0000256" key="1">
    <source>
        <dbReference type="ARBA" id="ARBA00012417"/>
    </source>
</evidence>
<evidence type="ECO:0000256" key="8">
    <source>
        <dbReference type="ARBA" id="ARBA00049244"/>
    </source>
</evidence>
<dbReference type="EC" id="2.7.7.7" evidence="1"/>
<dbReference type="InterPro" id="IPR005790">
    <property type="entry name" value="DNA_polIII_delta"/>
</dbReference>
<evidence type="ECO:0000256" key="3">
    <source>
        <dbReference type="ARBA" id="ARBA00022679"/>
    </source>
</evidence>
<dbReference type="GO" id="GO:0006261">
    <property type="term" value="P:DNA-templated DNA replication"/>
    <property type="evidence" value="ECO:0007669"/>
    <property type="project" value="TreeGrafter"/>
</dbReference>
<organism evidence="11 12">
    <name type="scientific">Candidatus Uhrbacteria bacterium CG_4_9_14_0_2_um_filter_41_50</name>
    <dbReference type="NCBI Taxonomy" id="1975031"/>
    <lineage>
        <taxon>Bacteria</taxon>
        <taxon>Candidatus Uhriibacteriota</taxon>
    </lineage>
</organism>
<proteinExistence type="inferred from homology"/>
<protein>
    <recommendedName>
        <fullName evidence="2">DNA polymerase III subunit delta</fullName>
        <ecNumber evidence="1">2.7.7.7</ecNumber>
    </recommendedName>
</protein>
<dbReference type="EMBL" id="PFSI01000067">
    <property type="protein sequence ID" value="PJC24132.1"/>
    <property type="molecule type" value="Genomic_DNA"/>
</dbReference>
<gene>
    <name evidence="11" type="primary">holA</name>
    <name evidence="11" type="ORF">CO057_04435</name>
</gene>
<dbReference type="PANTHER" id="PTHR34388:SF1">
    <property type="entry name" value="DNA POLYMERASE III SUBUNIT DELTA"/>
    <property type="match status" value="1"/>
</dbReference>
<evidence type="ECO:0000313" key="12">
    <source>
        <dbReference type="Proteomes" id="UP000230251"/>
    </source>
</evidence>
<dbReference type="Gene3D" id="1.10.8.60">
    <property type="match status" value="1"/>
</dbReference>
<dbReference type="GO" id="GO:0003887">
    <property type="term" value="F:DNA-directed DNA polymerase activity"/>
    <property type="evidence" value="ECO:0007669"/>
    <property type="project" value="UniProtKB-KW"/>
</dbReference>
<keyword evidence="6" id="KW-0239">DNA-directed DNA polymerase</keyword>
<dbReference type="PANTHER" id="PTHR34388">
    <property type="entry name" value="DNA POLYMERASE III SUBUNIT DELTA"/>
    <property type="match status" value="1"/>
</dbReference>
<dbReference type="Gene3D" id="3.40.50.300">
    <property type="entry name" value="P-loop containing nucleotide triphosphate hydrolases"/>
    <property type="match status" value="1"/>
</dbReference>